<evidence type="ECO:0000256" key="6">
    <source>
        <dbReference type="SAM" id="Phobius"/>
    </source>
</evidence>
<feature type="transmembrane region" description="Helical" evidence="6">
    <location>
        <begin position="319"/>
        <end position="338"/>
    </location>
</feature>
<dbReference type="RefSeq" id="WP_091024689.1">
    <property type="nucleotide sequence ID" value="NZ_BKAE01000006.1"/>
</dbReference>
<sequence>MNRYRRLVANVGVFAVGNASVQILSLAMLPFYTRHLSTGQYGAVDLAMTSLALLVPIASVSIYEGVLRFAIDPNYSRQRVLSTSLAVMATGAAVAALLLWLLRLGGFIWLPPFFHWVLFAQMLQIFLAQYTRARGRTVLYAVSGVVLAGSLAVFNIALIAALGMGVDGYMLGMFAANLTSISVLIWFDGRDLRRPSKVSPALAVELLRYSLPLVPNAAMWWLISGSSRFVLLHFEGLRVVGLYAVASRIPSVLSMLTLVFGRAWQQSAFEEVNSETRARFYSRVFEYLVLMSFLATSLVLLFLKTGYELLIAREYAESWIYVPVLILAVLFQSFASFFGTNYSAAMKTGGALTTSILGGVASVGLSVVLVPLWGGMGASSGVAGGFLVMWLLRVVGTRSYVQIAMPSLAVRLSAVVVGAQMVSLYVGLDRQIEFVVGLSLFGLLAALNWGHLAGLIRFLGRHDAVNP</sequence>
<dbReference type="AlphaFoldDB" id="A0A1H0BPJ1"/>
<keyword evidence="2" id="KW-1003">Cell membrane</keyword>
<dbReference type="Pfam" id="PF01943">
    <property type="entry name" value="Polysacc_synt"/>
    <property type="match status" value="1"/>
</dbReference>
<dbReference type="PANTHER" id="PTHR30250">
    <property type="entry name" value="PST FAMILY PREDICTED COLANIC ACID TRANSPORTER"/>
    <property type="match status" value="1"/>
</dbReference>
<gene>
    <name evidence="7" type="ORF">SAMN05192576_2196</name>
</gene>
<feature type="transmembrane region" description="Helical" evidence="6">
    <location>
        <begin position="83"/>
        <end position="102"/>
    </location>
</feature>
<name>A0A1H0BPJ1_9ACTN</name>
<feature type="transmembrane region" description="Helical" evidence="6">
    <location>
        <begin position="350"/>
        <end position="370"/>
    </location>
</feature>
<organism evidence="7 8">
    <name type="scientific">Nocardioides szechwanensis</name>
    <dbReference type="NCBI Taxonomy" id="1005944"/>
    <lineage>
        <taxon>Bacteria</taxon>
        <taxon>Bacillati</taxon>
        <taxon>Actinomycetota</taxon>
        <taxon>Actinomycetes</taxon>
        <taxon>Propionibacteriales</taxon>
        <taxon>Nocardioidaceae</taxon>
        <taxon>Nocardioides</taxon>
    </lineage>
</organism>
<keyword evidence="4 6" id="KW-1133">Transmembrane helix</keyword>
<protein>
    <submittedName>
        <fullName evidence="7">Membrane protein involved in the export of O-antigen and teichoic acid</fullName>
    </submittedName>
</protein>
<evidence type="ECO:0000313" key="8">
    <source>
        <dbReference type="Proteomes" id="UP000199004"/>
    </source>
</evidence>
<keyword evidence="3 6" id="KW-0812">Transmembrane</keyword>
<dbReference type="GO" id="GO:0005886">
    <property type="term" value="C:plasma membrane"/>
    <property type="evidence" value="ECO:0007669"/>
    <property type="project" value="UniProtKB-SubCell"/>
</dbReference>
<comment type="subcellular location">
    <subcellularLocation>
        <location evidence="1">Cell membrane</location>
        <topology evidence="1">Multi-pass membrane protein</topology>
    </subcellularLocation>
</comment>
<feature type="transmembrane region" description="Helical" evidence="6">
    <location>
        <begin position="108"/>
        <end position="127"/>
    </location>
</feature>
<dbReference type="InterPro" id="IPR002797">
    <property type="entry name" value="Polysacc_synth"/>
</dbReference>
<dbReference type="InterPro" id="IPR050833">
    <property type="entry name" value="Poly_Biosynth_Transport"/>
</dbReference>
<feature type="transmembrane region" description="Helical" evidence="6">
    <location>
        <begin position="284"/>
        <end position="307"/>
    </location>
</feature>
<evidence type="ECO:0000313" key="7">
    <source>
        <dbReference type="EMBL" id="SDN47567.1"/>
    </source>
</evidence>
<feature type="transmembrane region" description="Helical" evidence="6">
    <location>
        <begin position="168"/>
        <end position="186"/>
    </location>
</feature>
<dbReference type="Proteomes" id="UP000199004">
    <property type="component" value="Unassembled WGS sequence"/>
</dbReference>
<evidence type="ECO:0000256" key="5">
    <source>
        <dbReference type="ARBA" id="ARBA00023136"/>
    </source>
</evidence>
<proteinExistence type="predicted"/>
<reference evidence="7 8" key="1">
    <citation type="submission" date="2016-10" db="EMBL/GenBank/DDBJ databases">
        <authorList>
            <person name="de Groot N.N."/>
        </authorList>
    </citation>
    <scope>NUCLEOTIDE SEQUENCE [LARGE SCALE GENOMIC DNA]</scope>
    <source>
        <strain evidence="7 8">CGMCC 1.11147</strain>
    </source>
</reference>
<keyword evidence="5 6" id="KW-0472">Membrane</keyword>
<feature type="transmembrane region" description="Helical" evidence="6">
    <location>
        <begin position="376"/>
        <end position="396"/>
    </location>
</feature>
<feature type="transmembrane region" description="Helical" evidence="6">
    <location>
        <begin position="408"/>
        <end position="428"/>
    </location>
</feature>
<feature type="transmembrane region" description="Helical" evidence="6">
    <location>
        <begin position="7"/>
        <end position="31"/>
    </location>
</feature>
<keyword evidence="8" id="KW-1185">Reference proteome</keyword>
<feature type="transmembrane region" description="Helical" evidence="6">
    <location>
        <begin position="434"/>
        <end position="459"/>
    </location>
</feature>
<evidence type="ECO:0000256" key="4">
    <source>
        <dbReference type="ARBA" id="ARBA00022989"/>
    </source>
</evidence>
<evidence type="ECO:0000256" key="2">
    <source>
        <dbReference type="ARBA" id="ARBA00022475"/>
    </source>
</evidence>
<accession>A0A1H0BPJ1</accession>
<feature type="transmembrane region" description="Helical" evidence="6">
    <location>
        <begin position="51"/>
        <end position="71"/>
    </location>
</feature>
<dbReference type="STRING" id="1005944.SAMN05192576_2196"/>
<dbReference type="PANTHER" id="PTHR30250:SF11">
    <property type="entry name" value="O-ANTIGEN TRANSPORTER-RELATED"/>
    <property type="match status" value="1"/>
</dbReference>
<dbReference type="EMBL" id="FNIC01000003">
    <property type="protein sequence ID" value="SDN47567.1"/>
    <property type="molecule type" value="Genomic_DNA"/>
</dbReference>
<dbReference type="OrthoDB" id="3249502at2"/>
<evidence type="ECO:0000256" key="3">
    <source>
        <dbReference type="ARBA" id="ARBA00022692"/>
    </source>
</evidence>
<feature type="transmembrane region" description="Helical" evidence="6">
    <location>
        <begin position="139"/>
        <end position="162"/>
    </location>
</feature>
<evidence type="ECO:0000256" key="1">
    <source>
        <dbReference type="ARBA" id="ARBA00004651"/>
    </source>
</evidence>